<evidence type="ECO:0000259" key="3">
    <source>
        <dbReference type="Pfam" id="PF00963"/>
    </source>
</evidence>
<keyword evidence="5" id="KW-1185">Reference proteome</keyword>
<keyword evidence="1" id="KW-0812">Transmembrane</keyword>
<name>A0ABR9EC04_9GAMM</name>
<evidence type="ECO:0000256" key="2">
    <source>
        <dbReference type="SAM" id="SignalP"/>
    </source>
</evidence>
<keyword evidence="1" id="KW-0472">Membrane</keyword>
<dbReference type="Proteomes" id="UP000615755">
    <property type="component" value="Unassembled WGS sequence"/>
</dbReference>
<proteinExistence type="predicted"/>
<evidence type="ECO:0000313" key="4">
    <source>
        <dbReference type="EMBL" id="MBE0368519.1"/>
    </source>
</evidence>
<evidence type="ECO:0000256" key="1">
    <source>
        <dbReference type="SAM" id="Phobius"/>
    </source>
</evidence>
<feature type="signal peptide" evidence="2">
    <location>
        <begin position="1"/>
        <end position="17"/>
    </location>
</feature>
<feature type="domain" description="Cohesin" evidence="3">
    <location>
        <begin position="27"/>
        <end position="151"/>
    </location>
</feature>
<dbReference type="CDD" id="cd08547">
    <property type="entry name" value="Type_II_cohesin"/>
    <property type="match status" value="1"/>
</dbReference>
<dbReference type="InterPro" id="IPR002102">
    <property type="entry name" value="Cohesin_dom"/>
</dbReference>
<keyword evidence="2" id="KW-0732">Signal</keyword>
<dbReference type="RefSeq" id="WP_192507787.1">
    <property type="nucleotide sequence ID" value="NZ_AQGV01000012.1"/>
</dbReference>
<dbReference type="Pfam" id="PF00963">
    <property type="entry name" value="Cohesin"/>
    <property type="match status" value="1"/>
</dbReference>
<dbReference type="SUPFAM" id="SSF49384">
    <property type="entry name" value="Carbohydrate-binding domain"/>
    <property type="match status" value="1"/>
</dbReference>
<dbReference type="EMBL" id="AQGV01000012">
    <property type="protein sequence ID" value="MBE0368519.1"/>
    <property type="molecule type" value="Genomic_DNA"/>
</dbReference>
<dbReference type="InterPro" id="IPR008965">
    <property type="entry name" value="CBM2/CBM3_carb-bd_dom_sf"/>
</dbReference>
<feature type="transmembrane region" description="Helical" evidence="1">
    <location>
        <begin position="177"/>
        <end position="198"/>
    </location>
</feature>
<accession>A0ABR9EC04</accession>
<dbReference type="Gene3D" id="2.60.40.680">
    <property type="match status" value="1"/>
</dbReference>
<sequence>MRIINLLFLLLAVPCWAQSGHISLSVAEDDITLGSRFYVDIEVVDMPNVYGADIEIVYDPDVLTVIDKDENKDGVQIEASDFFNTRYQFILKNHVNKKEGRIQFVMSQINPAKDVNGSGILGRVQFEASSMYLPTEVAIVSAKFGSQDGKVSKPEVATPKQIHFQSSAPRVQKNSSLVSVFIAITFIVLFLTIFARVIRKRSVLATE</sequence>
<keyword evidence="1" id="KW-1133">Transmembrane helix</keyword>
<gene>
    <name evidence="4" type="ORF">PAUR_a2139</name>
</gene>
<comment type="caution">
    <text evidence="4">The sequence shown here is derived from an EMBL/GenBank/DDBJ whole genome shotgun (WGS) entry which is preliminary data.</text>
</comment>
<reference evidence="4 5" key="1">
    <citation type="submission" date="2015-03" db="EMBL/GenBank/DDBJ databases">
        <title>Genome sequence of Pseudoalteromonas aurantia.</title>
        <authorList>
            <person name="Xie B.-B."/>
            <person name="Rong J.-C."/>
            <person name="Qin Q.-L."/>
            <person name="Zhang Y.-Z."/>
        </authorList>
    </citation>
    <scope>NUCLEOTIDE SEQUENCE [LARGE SCALE GENOMIC DNA]</scope>
    <source>
        <strain evidence="4 5">208</strain>
    </source>
</reference>
<organism evidence="4 5">
    <name type="scientific">Pseudoalteromonas aurantia 208</name>
    <dbReference type="NCBI Taxonomy" id="1314867"/>
    <lineage>
        <taxon>Bacteria</taxon>
        <taxon>Pseudomonadati</taxon>
        <taxon>Pseudomonadota</taxon>
        <taxon>Gammaproteobacteria</taxon>
        <taxon>Alteromonadales</taxon>
        <taxon>Pseudoalteromonadaceae</taxon>
        <taxon>Pseudoalteromonas</taxon>
    </lineage>
</organism>
<evidence type="ECO:0000313" key="5">
    <source>
        <dbReference type="Proteomes" id="UP000615755"/>
    </source>
</evidence>
<protein>
    <recommendedName>
        <fullName evidence="3">Cohesin domain-containing protein</fullName>
    </recommendedName>
</protein>
<feature type="chain" id="PRO_5045793514" description="Cohesin domain-containing protein" evidence="2">
    <location>
        <begin position="18"/>
        <end position="207"/>
    </location>
</feature>